<evidence type="ECO:0008006" key="4">
    <source>
        <dbReference type="Google" id="ProtNLM"/>
    </source>
</evidence>
<proteinExistence type="predicted"/>
<name>A0A5N4A6V6_PHOPY</name>
<dbReference type="PANTHER" id="PTHR33053">
    <property type="entry name" value="PROTEIN, PUTATIVE-RELATED"/>
    <property type="match status" value="1"/>
</dbReference>
<organism evidence="2 3">
    <name type="scientific">Photinus pyralis</name>
    <name type="common">Common eastern firefly</name>
    <name type="synonym">Lampyris pyralis</name>
    <dbReference type="NCBI Taxonomy" id="7054"/>
    <lineage>
        <taxon>Eukaryota</taxon>
        <taxon>Metazoa</taxon>
        <taxon>Ecdysozoa</taxon>
        <taxon>Arthropoda</taxon>
        <taxon>Hexapoda</taxon>
        <taxon>Insecta</taxon>
        <taxon>Pterygota</taxon>
        <taxon>Neoptera</taxon>
        <taxon>Endopterygota</taxon>
        <taxon>Coleoptera</taxon>
        <taxon>Polyphaga</taxon>
        <taxon>Elateriformia</taxon>
        <taxon>Elateroidea</taxon>
        <taxon>Lampyridae</taxon>
        <taxon>Lampyrinae</taxon>
        <taxon>Photinus</taxon>
    </lineage>
</organism>
<gene>
    <name evidence="2" type="ORF">PPYR_12672</name>
</gene>
<comment type="caution">
    <text evidence="2">The sequence shown here is derived from an EMBL/GenBank/DDBJ whole genome shotgun (WGS) entry which is preliminary data.</text>
</comment>
<dbReference type="Proteomes" id="UP000327044">
    <property type="component" value="Unassembled WGS sequence"/>
</dbReference>
<evidence type="ECO:0000313" key="3">
    <source>
        <dbReference type="Proteomes" id="UP000327044"/>
    </source>
</evidence>
<protein>
    <recommendedName>
        <fullName evidence="4">Transposase domain-containing protein</fullName>
    </recommendedName>
</protein>
<sequence>MNKKTKLKTHLGLSSRHRKRLINNETNSELKHTQMFTTIEKKSPASEEVRRQTIYQVTQPSTSFQSSCSIIYDSDHDINIDRETSLTMDVDLNLPTTNYDSECLSDESSPNSSDIENLPDSRADSPLSAASINSVQDHSTNSIKEDLIQWTLEYNIPQNALTALLKVVNKNFKCNLPNDARTLLQTPRNSIISKLDNGQYIHFGLENALKGIVKDIGNLQCIELLINVDGLPLSRSSTACLWPILCSDNVTKKVSIVGLFHGYEKPKDSNQFLKQFVKEAVMYVTNGFFNEGRKYDVKIAGLICDAPAKSFVLNTKGHTGYNSCTKCKVEGNYINNRVCFPAPSNVPLRNDNDYFCDTDDDFYVSKSELLKIPGFLPVSGVPLDYMHLICLGVVKKLLLLWIESKASSGVKLSSQSIKEISENILLCCKYVPSDVARKPRPLSEIRHWTATELRNFLLYIGPVVLKSKVNNDVYLNFLTLHVAVRILCNSTAIANKENIKYAERLLEHFVQSFAIIYGKDKISHNVHNLLHICEDVRNFGSLDEFSSFKFENYMSTIKKYIRKNDKPLQQLCNRYHEMERLYKSSNKSTQKSVTHKINDCVINIHKFKDRCVLLENGDIFQIILIEGNRIAGYPLRSNGNLYTAPCASQKLNIHQLSDLNSTYVSHPLSSVRAKIWTLPYKRNEYVGMPILHSLF</sequence>
<feature type="region of interest" description="Disordered" evidence="1">
    <location>
        <begin position="99"/>
        <end position="126"/>
    </location>
</feature>
<dbReference type="EMBL" id="VVIM01000009">
    <property type="protein sequence ID" value="KAB0793052.1"/>
    <property type="molecule type" value="Genomic_DNA"/>
</dbReference>
<dbReference type="AlphaFoldDB" id="A0A5N4A6V6"/>
<dbReference type="InParanoid" id="A0A5N4A6V6"/>
<evidence type="ECO:0000256" key="1">
    <source>
        <dbReference type="SAM" id="MobiDB-lite"/>
    </source>
</evidence>
<keyword evidence="3" id="KW-1185">Reference proteome</keyword>
<accession>A0A5N4A6V6</accession>
<feature type="compositionally biased region" description="Polar residues" evidence="1">
    <location>
        <begin position="99"/>
        <end position="115"/>
    </location>
</feature>
<evidence type="ECO:0000313" key="2">
    <source>
        <dbReference type="EMBL" id="KAB0793052.1"/>
    </source>
</evidence>
<dbReference type="PANTHER" id="PTHR33053:SF26">
    <property type="entry name" value="TRANSPOSASE DOMAIN-CONTAINING PROTEIN"/>
    <property type="match status" value="1"/>
</dbReference>
<reference evidence="2 3" key="1">
    <citation type="journal article" date="2018" name="Elife">
        <title>Firefly genomes illuminate parallel origins of bioluminescence in beetles.</title>
        <authorList>
            <person name="Fallon T.R."/>
            <person name="Lower S.E."/>
            <person name="Chang C.H."/>
            <person name="Bessho-Uehara M."/>
            <person name="Martin G.J."/>
            <person name="Bewick A.J."/>
            <person name="Behringer M."/>
            <person name="Debat H.J."/>
            <person name="Wong I."/>
            <person name="Day J.C."/>
            <person name="Suvorov A."/>
            <person name="Silva C.J."/>
            <person name="Stanger-Hall K.F."/>
            <person name="Hall D.W."/>
            <person name="Schmitz R.J."/>
            <person name="Nelson D.R."/>
            <person name="Lewis S.M."/>
            <person name="Shigenobu S."/>
            <person name="Bybee S.M."/>
            <person name="Larracuente A.M."/>
            <person name="Oba Y."/>
            <person name="Weng J.K."/>
        </authorList>
    </citation>
    <scope>NUCLEOTIDE SEQUENCE [LARGE SCALE GENOMIC DNA]</scope>
    <source>
        <strain evidence="2">1611_PpyrPB1</strain>
        <tissue evidence="2">Whole body</tissue>
    </source>
</reference>